<accession>A0A4Y9TFH6</accession>
<dbReference type="EMBL" id="SPVI01000006">
    <property type="protein sequence ID" value="TFW43165.1"/>
    <property type="molecule type" value="Genomic_DNA"/>
</dbReference>
<dbReference type="AlphaFoldDB" id="A0A4Y9TFH6"/>
<sequence length="83" mass="8566">MSINTKQTGEDIATLASKVLRDPHASALGKQLAGSALSQSSSTKQTGAEMEEIAGKIVSNSLKYSDTEVSLAGSVLAQSNKAR</sequence>
<dbReference type="Proteomes" id="UP000297322">
    <property type="component" value="Unassembled WGS sequence"/>
</dbReference>
<comment type="caution">
    <text evidence="1">The sequence shown here is derived from an EMBL/GenBank/DDBJ whole genome shotgun (WGS) entry which is preliminary data.</text>
</comment>
<dbReference type="RefSeq" id="WP_135196464.1">
    <property type="nucleotide sequence ID" value="NZ_JACYNB010000017.1"/>
</dbReference>
<proteinExistence type="predicted"/>
<evidence type="ECO:0000313" key="1">
    <source>
        <dbReference type="EMBL" id="TFW43165.1"/>
    </source>
</evidence>
<name>A0A4Y9TFH6_PSEFL</name>
<gene>
    <name evidence="1" type="ORF">E4T65_12430</name>
</gene>
<organism evidence="1 2">
    <name type="scientific">Pseudomonas fluorescens</name>
    <dbReference type="NCBI Taxonomy" id="294"/>
    <lineage>
        <taxon>Bacteria</taxon>
        <taxon>Pseudomonadati</taxon>
        <taxon>Pseudomonadota</taxon>
        <taxon>Gammaproteobacteria</taxon>
        <taxon>Pseudomonadales</taxon>
        <taxon>Pseudomonadaceae</taxon>
        <taxon>Pseudomonas</taxon>
    </lineage>
</organism>
<reference evidence="1 2" key="1">
    <citation type="submission" date="2019-03" db="EMBL/GenBank/DDBJ databases">
        <title>Biocontrol and xenobiotic degradation properties of endophytic Pseudomonas fluorescens strain BRZ63.</title>
        <authorList>
            <person name="Chlebek D.A."/>
            <person name="Pinski A."/>
            <person name="Zur J.P."/>
            <person name="Michalska J."/>
            <person name="Hupert-Kocurek K.T."/>
        </authorList>
    </citation>
    <scope>NUCLEOTIDE SEQUENCE [LARGE SCALE GENOMIC DNA]</scope>
    <source>
        <strain evidence="1 2">BRZ63</strain>
    </source>
</reference>
<protein>
    <submittedName>
        <fullName evidence="1">Uncharacterized protein</fullName>
    </submittedName>
</protein>
<evidence type="ECO:0000313" key="2">
    <source>
        <dbReference type="Proteomes" id="UP000297322"/>
    </source>
</evidence>